<keyword evidence="9" id="KW-1185">Reference proteome</keyword>
<feature type="transmembrane region" description="Helical" evidence="7">
    <location>
        <begin position="216"/>
        <end position="237"/>
    </location>
</feature>
<feature type="transmembrane region" description="Helical" evidence="7">
    <location>
        <begin position="458"/>
        <end position="485"/>
    </location>
</feature>
<feature type="transmembrane region" description="Helical" evidence="7">
    <location>
        <begin position="175"/>
        <end position="196"/>
    </location>
</feature>
<feature type="transmembrane region" description="Helical" evidence="7">
    <location>
        <begin position="424"/>
        <end position="446"/>
    </location>
</feature>
<comment type="subcellular location">
    <subcellularLocation>
        <location evidence="1">Cell membrane</location>
        <topology evidence="1">Multi-pass membrane protein</topology>
    </subcellularLocation>
</comment>
<dbReference type="EMBL" id="QHLY01000012">
    <property type="protein sequence ID" value="PXA68580.1"/>
    <property type="molecule type" value="Genomic_DNA"/>
</dbReference>
<accession>A0A317ZQ04</accession>
<feature type="transmembrane region" description="Helical" evidence="7">
    <location>
        <begin position="27"/>
        <end position="48"/>
    </location>
</feature>
<evidence type="ECO:0000256" key="4">
    <source>
        <dbReference type="ARBA" id="ARBA00022989"/>
    </source>
</evidence>
<dbReference type="PANTHER" id="PTHR42770:SF16">
    <property type="entry name" value="AMINO ACID PERMEASE"/>
    <property type="match status" value="1"/>
</dbReference>
<keyword evidence="4 7" id="KW-1133">Transmembrane helix</keyword>
<dbReference type="InterPro" id="IPR050367">
    <property type="entry name" value="APC_superfamily"/>
</dbReference>
<sequence>MARKNETVPARPAPSARSDGKGLRTGSLGLIGSTVIGLASTAPVYSLAATLGFVVLAVGAQAPVVFVIAFIPMLLVAFAYRELNRDIPDCGTTFTWATKAFGPWVGWMGGWGVAVAGIVVLGNLAQIGGIYFWLLVAPDLAENELVVTLTGVVFIVLMVWVSYRGIEIGERLQNVLLGFQYLALLLFTVFTLWAVFDGSAPATSTLPQADWFNPFALTSFPGLVEGVLLALFIYWGWDTCLSLNEETRDPKRIPGQAAILTTVILLVTYVGVAVAAMAYAGLGTTGLGLGNEGNADDVFFALKDAVFGPWAWLLVAAVMISAISSTQTTILPTARGTLAMAVYQALPRRFARVHPRFQTPSFSTFVMGAVAVAFYVGMTLVSSNILNDTILSLGLAIAFYYAITGYSCVWYFRHDLFTSWRNAWMRFVFPLLGSLILTAAFVFSVIDMIDPDYGYTVLFGVGGVFVVGVGSLLVGVLLMIVWSFFPGSRPFFRGESLNRETPVLVPDEDVPVLRSVDGGI</sequence>
<feature type="transmembrane region" description="Helical" evidence="7">
    <location>
        <begin position="258"/>
        <end position="282"/>
    </location>
</feature>
<dbReference type="PIRSF" id="PIRSF006060">
    <property type="entry name" value="AA_transporter"/>
    <property type="match status" value="1"/>
</dbReference>
<evidence type="ECO:0000256" key="7">
    <source>
        <dbReference type="SAM" id="Phobius"/>
    </source>
</evidence>
<evidence type="ECO:0000256" key="1">
    <source>
        <dbReference type="ARBA" id="ARBA00004651"/>
    </source>
</evidence>
<keyword evidence="5 7" id="KW-0472">Membrane</keyword>
<proteinExistence type="predicted"/>
<evidence type="ECO:0000313" key="8">
    <source>
        <dbReference type="EMBL" id="PXA68580.1"/>
    </source>
</evidence>
<evidence type="ECO:0000313" key="9">
    <source>
        <dbReference type="Proteomes" id="UP000246722"/>
    </source>
</evidence>
<dbReference type="GO" id="GO:0005886">
    <property type="term" value="C:plasma membrane"/>
    <property type="evidence" value="ECO:0007669"/>
    <property type="project" value="UniProtKB-SubCell"/>
</dbReference>
<feature type="transmembrane region" description="Helical" evidence="7">
    <location>
        <begin position="145"/>
        <end position="163"/>
    </location>
</feature>
<reference evidence="8 9" key="1">
    <citation type="submission" date="2018-05" db="EMBL/GenBank/DDBJ databases">
        <title>Genetic diversity of glacier-inhabiting Cryobacterium bacteria in China and description of Cryobacterium mengkeensis sp. nov. and Arthrobacter glacialis sp. nov.</title>
        <authorList>
            <person name="Liu Q."/>
            <person name="Xin Y.-H."/>
        </authorList>
    </citation>
    <scope>NUCLEOTIDE SEQUENCE [LARGE SCALE GENOMIC DNA]</scope>
    <source>
        <strain evidence="8 9">SK-1</strain>
    </source>
</reference>
<feature type="region of interest" description="Disordered" evidence="6">
    <location>
        <begin position="1"/>
        <end position="21"/>
    </location>
</feature>
<evidence type="ECO:0000256" key="3">
    <source>
        <dbReference type="ARBA" id="ARBA00022692"/>
    </source>
</evidence>
<dbReference type="PANTHER" id="PTHR42770">
    <property type="entry name" value="AMINO ACID TRANSPORTER-RELATED"/>
    <property type="match status" value="1"/>
</dbReference>
<dbReference type="AlphaFoldDB" id="A0A317ZQ04"/>
<dbReference type="InterPro" id="IPR002293">
    <property type="entry name" value="AA/rel_permease1"/>
</dbReference>
<organism evidence="8 9">
    <name type="scientific">Cryobacterium arcticum</name>
    <dbReference type="NCBI Taxonomy" id="670052"/>
    <lineage>
        <taxon>Bacteria</taxon>
        <taxon>Bacillati</taxon>
        <taxon>Actinomycetota</taxon>
        <taxon>Actinomycetes</taxon>
        <taxon>Micrococcales</taxon>
        <taxon>Microbacteriaceae</taxon>
        <taxon>Cryobacterium</taxon>
    </lineage>
</organism>
<evidence type="ECO:0000256" key="6">
    <source>
        <dbReference type="SAM" id="MobiDB-lite"/>
    </source>
</evidence>
<dbReference type="RefSeq" id="WP_110128246.1">
    <property type="nucleotide sequence ID" value="NZ_QHLY01000012.1"/>
</dbReference>
<name>A0A317ZQ04_9MICO</name>
<feature type="transmembrane region" description="Helical" evidence="7">
    <location>
        <begin position="310"/>
        <end position="331"/>
    </location>
</feature>
<dbReference type="GO" id="GO:0022857">
    <property type="term" value="F:transmembrane transporter activity"/>
    <property type="evidence" value="ECO:0007669"/>
    <property type="project" value="InterPro"/>
</dbReference>
<feature type="transmembrane region" description="Helical" evidence="7">
    <location>
        <begin position="54"/>
        <end position="80"/>
    </location>
</feature>
<evidence type="ECO:0000256" key="5">
    <source>
        <dbReference type="ARBA" id="ARBA00023136"/>
    </source>
</evidence>
<comment type="caution">
    <text evidence="8">The sequence shown here is derived from an EMBL/GenBank/DDBJ whole genome shotgun (WGS) entry which is preliminary data.</text>
</comment>
<dbReference type="Gene3D" id="1.20.1740.10">
    <property type="entry name" value="Amino acid/polyamine transporter I"/>
    <property type="match status" value="1"/>
</dbReference>
<keyword evidence="3 7" id="KW-0812">Transmembrane</keyword>
<feature type="transmembrane region" description="Helical" evidence="7">
    <location>
        <begin position="101"/>
        <end position="125"/>
    </location>
</feature>
<keyword evidence="2" id="KW-1003">Cell membrane</keyword>
<evidence type="ECO:0000256" key="2">
    <source>
        <dbReference type="ARBA" id="ARBA00022475"/>
    </source>
</evidence>
<dbReference type="OrthoDB" id="138827at2"/>
<feature type="transmembrane region" description="Helical" evidence="7">
    <location>
        <begin position="390"/>
        <end position="412"/>
    </location>
</feature>
<protein>
    <submittedName>
        <fullName evidence="8">Amino acid transporter</fullName>
    </submittedName>
</protein>
<dbReference type="Proteomes" id="UP000246722">
    <property type="component" value="Unassembled WGS sequence"/>
</dbReference>
<feature type="transmembrane region" description="Helical" evidence="7">
    <location>
        <begin position="357"/>
        <end position="378"/>
    </location>
</feature>
<gene>
    <name evidence="8" type="ORF">CTB96_18505</name>
</gene>
<dbReference type="Pfam" id="PF13520">
    <property type="entry name" value="AA_permease_2"/>
    <property type="match status" value="1"/>
</dbReference>